<dbReference type="Pfam" id="PF01751">
    <property type="entry name" value="Toprim"/>
    <property type="match status" value="1"/>
</dbReference>
<dbReference type="CDD" id="cd01027">
    <property type="entry name" value="TOPRIM_RNase_M5_like"/>
    <property type="match status" value="1"/>
</dbReference>
<dbReference type="EC" id="3.1.26.8" evidence="11 12"/>
<keyword evidence="15" id="KW-1185">Reference proteome</keyword>
<protein>
    <recommendedName>
        <fullName evidence="11 12">Ribonuclease M5</fullName>
        <ecNumber evidence="11 12">3.1.26.8</ecNumber>
    </recommendedName>
    <alternativeName>
        <fullName evidence="11">RNase M5</fullName>
    </alternativeName>
    <alternativeName>
        <fullName evidence="11">Ribosomal RNA terminal maturase M5</fullName>
    </alternativeName>
</protein>
<comment type="function">
    <text evidence="11">Required for correct processing of both the 5' and 3' ends of 5S rRNA precursor. Cleaves both sides of a double-stranded region yielding mature 5S rRNA in one step.</text>
</comment>
<reference evidence="15" key="1">
    <citation type="journal article" date="2019" name="Int. J. Syst. Evol. Microbiol.">
        <title>The Global Catalogue of Microorganisms (GCM) 10K type strain sequencing project: providing services to taxonomists for standard genome sequencing and annotation.</title>
        <authorList>
            <consortium name="The Broad Institute Genomics Platform"/>
            <consortium name="The Broad Institute Genome Sequencing Center for Infectious Disease"/>
            <person name="Wu L."/>
            <person name="Ma J."/>
        </authorList>
    </citation>
    <scope>NUCLEOTIDE SEQUENCE [LARGE SCALE GENOMIC DNA]</scope>
    <source>
        <strain evidence="15">KCTC 33676</strain>
    </source>
</reference>
<comment type="similarity">
    <text evidence="11">Belongs to the ribonuclease M5 family.</text>
</comment>
<dbReference type="HAMAP" id="MF_01469">
    <property type="entry name" value="RNase_M5"/>
    <property type="match status" value="1"/>
</dbReference>
<dbReference type="PANTHER" id="PTHR39156">
    <property type="entry name" value="RIBONUCLEASE M5"/>
    <property type="match status" value="1"/>
</dbReference>
<evidence type="ECO:0000256" key="7">
    <source>
        <dbReference type="ARBA" id="ARBA00022759"/>
    </source>
</evidence>
<keyword evidence="1 11" id="KW-0963">Cytoplasm</keyword>
<evidence type="ECO:0000256" key="1">
    <source>
        <dbReference type="ARBA" id="ARBA00022490"/>
    </source>
</evidence>
<dbReference type="GO" id="GO:0043822">
    <property type="term" value="F:ribonuclease M5 activity"/>
    <property type="evidence" value="ECO:0007669"/>
    <property type="project" value="UniProtKB-EC"/>
</dbReference>
<keyword evidence="10 11" id="KW-0694">RNA-binding</keyword>
<feature type="domain" description="Toprim" evidence="13">
    <location>
        <begin position="7"/>
        <end position="93"/>
    </location>
</feature>
<dbReference type="InterPro" id="IPR034141">
    <property type="entry name" value="TOPRIM_RNase_M5-like"/>
</dbReference>
<evidence type="ECO:0000256" key="4">
    <source>
        <dbReference type="ARBA" id="ARBA00022722"/>
    </source>
</evidence>
<dbReference type="InterPro" id="IPR004466">
    <property type="entry name" value="RNase_M5"/>
</dbReference>
<keyword evidence="8 11" id="KW-0378">Hydrolase</keyword>
<keyword evidence="3 11" id="KW-0698">rRNA processing</keyword>
<keyword evidence="9" id="KW-0460">Magnesium</keyword>
<dbReference type="PROSITE" id="PS50880">
    <property type="entry name" value="TOPRIM"/>
    <property type="match status" value="1"/>
</dbReference>
<keyword evidence="6 11" id="KW-0699">rRNA-binding</keyword>
<dbReference type="PANTHER" id="PTHR39156:SF1">
    <property type="entry name" value="RIBONUCLEASE M5"/>
    <property type="match status" value="1"/>
</dbReference>
<evidence type="ECO:0000256" key="8">
    <source>
        <dbReference type="ARBA" id="ARBA00022801"/>
    </source>
</evidence>
<dbReference type="RefSeq" id="WP_379929025.1">
    <property type="nucleotide sequence ID" value="NZ_JBHUMM010000012.1"/>
</dbReference>
<evidence type="ECO:0000259" key="13">
    <source>
        <dbReference type="PROSITE" id="PS50880"/>
    </source>
</evidence>
<dbReference type="InterPro" id="IPR006171">
    <property type="entry name" value="TOPRIM_dom"/>
</dbReference>
<comment type="caution">
    <text evidence="14">The sequence shown here is derived from an EMBL/GenBank/DDBJ whole genome shotgun (WGS) entry which is preliminary data.</text>
</comment>
<accession>A0ABW5R993</accession>
<evidence type="ECO:0000256" key="5">
    <source>
        <dbReference type="ARBA" id="ARBA00022723"/>
    </source>
</evidence>
<dbReference type="Gene3D" id="3.40.1360.10">
    <property type="match status" value="1"/>
</dbReference>
<name>A0ABW5R993_9BACL</name>
<comment type="subcellular location">
    <subcellularLocation>
        <location evidence="11">Cytoplasm</location>
    </subcellularLocation>
</comment>
<evidence type="ECO:0000313" key="14">
    <source>
        <dbReference type="EMBL" id="MFD2671553.1"/>
    </source>
</evidence>
<dbReference type="SMART" id="SM00493">
    <property type="entry name" value="TOPRIM"/>
    <property type="match status" value="1"/>
</dbReference>
<evidence type="ECO:0000256" key="12">
    <source>
        <dbReference type="NCBIfam" id="TIGR00334"/>
    </source>
</evidence>
<sequence>MDKIRIQEFIVVEGKDDTNAILRAVEADTIETGGSALNASTIETIRLAQQRRGVIIFTDPDHPGERIRSLIHEQVPGCKHAFIDIKRAKSKGKVGVEHADPEAIQDALQSVHTIAIAPVDEVWTIHHLMRAGLASGAGSAERRSRMGELLKLGSCNGKQFLKRCNQFGITVDEFEQALRTVHKEEEEQHG</sequence>
<evidence type="ECO:0000256" key="3">
    <source>
        <dbReference type="ARBA" id="ARBA00022552"/>
    </source>
</evidence>
<organism evidence="14 15">
    <name type="scientific">Marinicrinis sediminis</name>
    <dbReference type="NCBI Taxonomy" id="1652465"/>
    <lineage>
        <taxon>Bacteria</taxon>
        <taxon>Bacillati</taxon>
        <taxon>Bacillota</taxon>
        <taxon>Bacilli</taxon>
        <taxon>Bacillales</taxon>
        <taxon>Paenibacillaceae</taxon>
    </lineage>
</organism>
<keyword evidence="5" id="KW-0479">Metal-binding</keyword>
<dbReference type="InterPro" id="IPR025156">
    <property type="entry name" value="RNase_M5_C"/>
</dbReference>
<dbReference type="NCBIfam" id="TIGR00334">
    <property type="entry name" value="5S_RNA_mat_M5"/>
    <property type="match status" value="1"/>
</dbReference>
<evidence type="ECO:0000256" key="9">
    <source>
        <dbReference type="ARBA" id="ARBA00022842"/>
    </source>
</evidence>
<evidence type="ECO:0000256" key="10">
    <source>
        <dbReference type="ARBA" id="ARBA00022884"/>
    </source>
</evidence>
<dbReference type="EMBL" id="JBHUMM010000012">
    <property type="protein sequence ID" value="MFD2671553.1"/>
    <property type="molecule type" value="Genomic_DNA"/>
</dbReference>
<evidence type="ECO:0000313" key="15">
    <source>
        <dbReference type="Proteomes" id="UP001597497"/>
    </source>
</evidence>
<proteinExistence type="inferred from homology"/>
<evidence type="ECO:0000256" key="2">
    <source>
        <dbReference type="ARBA" id="ARBA00022517"/>
    </source>
</evidence>
<dbReference type="Pfam" id="PF13331">
    <property type="entry name" value="DUF4093"/>
    <property type="match status" value="1"/>
</dbReference>
<evidence type="ECO:0000256" key="11">
    <source>
        <dbReference type="HAMAP-Rule" id="MF_01469"/>
    </source>
</evidence>
<dbReference type="SUPFAM" id="SSF110455">
    <property type="entry name" value="Toprim domain"/>
    <property type="match status" value="1"/>
</dbReference>
<comment type="catalytic activity">
    <reaction evidence="11">
        <text>Endonucleolytic cleavage of RNA, removing 21 and 42 nucleotides, respectively, from the 5'- and 3'-termini of a 5S-rRNA precursor.</text>
        <dbReference type="EC" id="3.1.26.8"/>
    </reaction>
</comment>
<keyword evidence="2 11" id="KW-0690">Ribosome biogenesis</keyword>
<keyword evidence="7 11" id="KW-0255">Endonuclease</keyword>
<dbReference type="Proteomes" id="UP001597497">
    <property type="component" value="Unassembled WGS sequence"/>
</dbReference>
<keyword evidence="4 11" id="KW-0540">Nuclease</keyword>
<gene>
    <name evidence="11 14" type="primary">rnmV</name>
    <name evidence="14" type="ORF">ACFSUC_08040</name>
</gene>
<evidence type="ECO:0000256" key="6">
    <source>
        <dbReference type="ARBA" id="ARBA00022730"/>
    </source>
</evidence>